<feature type="transmembrane region" description="Helical" evidence="10">
    <location>
        <begin position="380"/>
        <end position="407"/>
    </location>
</feature>
<dbReference type="SMART" id="SM00063">
    <property type="entry name" value="FRI"/>
    <property type="match status" value="1"/>
</dbReference>
<evidence type="ECO:0000256" key="4">
    <source>
        <dbReference type="ARBA" id="ARBA00022692"/>
    </source>
</evidence>
<dbReference type="PANTHER" id="PTHR11309">
    <property type="entry name" value="FRIZZLED"/>
    <property type="match status" value="1"/>
</dbReference>
<keyword evidence="6 10" id="KW-0472">Membrane</keyword>
<dbReference type="SMART" id="SM01330">
    <property type="entry name" value="Frizzled"/>
    <property type="match status" value="1"/>
</dbReference>
<keyword evidence="15" id="KW-1185">Reference proteome</keyword>
<feature type="domain" description="G-protein coupled receptors family 2 profile 2" evidence="13">
    <location>
        <begin position="214"/>
        <end position="513"/>
    </location>
</feature>
<dbReference type="Pfam" id="PF01392">
    <property type="entry name" value="Fz"/>
    <property type="match status" value="1"/>
</dbReference>
<evidence type="ECO:0000256" key="1">
    <source>
        <dbReference type="ARBA" id="ARBA00004141"/>
    </source>
</evidence>
<comment type="caution">
    <text evidence="9">Lacks conserved residue(s) required for the propagation of feature annotation.</text>
</comment>
<keyword evidence="11" id="KW-0732">Signal</keyword>
<dbReference type="InterPro" id="IPR020067">
    <property type="entry name" value="Frizzled_dom"/>
</dbReference>
<dbReference type="Gene3D" id="1.10.2000.10">
    <property type="entry name" value="Frizzled cysteine-rich domain"/>
    <property type="match status" value="1"/>
</dbReference>
<dbReference type="EMBL" id="CAJFCW020000001">
    <property type="protein sequence ID" value="CAG9079810.1"/>
    <property type="molecule type" value="Genomic_DNA"/>
</dbReference>
<dbReference type="Proteomes" id="UP000614601">
    <property type="component" value="Unassembled WGS sequence"/>
</dbReference>
<evidence type="ECO:0000259" key="12">
    <source>
        <dbReference type="PROSITE" id="PS50038"/>
    </source>
</evidence>
<dbReference type="GO" id="GO:0035567">
    <property type="term" value="P:non-canonical Wnt signaling pathway"/>
    <property type="evidence" value="ECO:0007669"/>
    <property type="project" value="TreeGrafter"/>
</dbReference>
<dbReference type="Proteomes" id="UP000783686">
    <property type="component" value="Unassembled WGS sequence"/>
</dbReference>
<dbReference type="GO" id="GO:0004888">
    <property type="term" value="F:transmembrane signaling receptor activity"/>
    <property type="evidence" value="ECO:0007669"/>
    <property type="project" value="InterPro"/>
</dbReference>
<reference evidence="14" key="1">
    <citation type="submission" date="2020-09" db="EMBL/GenBank/DDBJ databases">
        <authorList>
            <person name="Kikuchi T."/>
        </authorList>
    </citation>
    <scope>NUCLEOTIDE SEQUENCE</scope>
    <source>
        <strain evidence="14">SH1</strain>
    </source>
</reference>
<feature type="transmembrane region" description="Helical" evidence="10">
    <location>
        <begin position="250"/>
        <end position="270"/>
    </location>
</feature>
<comment type="subcellular location">
    <subcellularLocation>
        <location evidence="1">Membrane</location>
        <topology evidence="1">Multi-pass membrane protein</topology>
    </subcellularLocation>
</comment>
<feature type="transmembrane region" description="Helical" evidence="10">
    <location>
        <begin position="217"/>
        <end position="238"/>
    </location>
</feature>
<evidence type="ECO:0000256" key="8">
    <source>
        <dbReference type="ARBA" id="ARBA00023170"/>
    </source>
</evidence>
<gene>
    <name evidence="14" type="ORF">BOKJ2_LOCUS602</name>
</gene>
<feature type="chain" id="PRO_5036220736" description="Frizzled-4" evidence="11">
    <location>
        <begin position="23"/>
        <end position="597"/>
    </location>
</feature>
<feature type="signal peptide" evidence="11">
    <location>
        <begin position="1"/>
        <end position="22"/>
    </location>
</feature>
<evidence type="ECO:0000313" key="14">
    <source>
        <dbReference type="EMBL" id="CAD5205918.1"/>
    </source>
</evidence>
<feature type="transmembrane region" description="Helical" evidence="10">
    <location>
        <begin position="428"/>
        <end position="455"/>
    </location>
</feature>
<feature type="disulfide bond" evidence="9">
    <location>
        <begin position="78"/>
        <end position="116"/>
    </location>
</feature>
<evidence type="ECO:0000256" key="9">
    <source>
        <dbReference type="PROSITE-ProRule" id="PRU00090"/>
    </source>
</evidence>
<dbReference type="GO" id="GO:0017147">
    <property type="term" value="F:Wnt-protein binding"/>
    <property type="evidence" value="ECO:0007669"/>
    <property type="project" value="TreeGrafter"/>
</dbReference>
<evidence type="ECO:0008006" key="16">
    <source>
        <dbReference type="Google" id="ProtNLM"/>
    </source>
</evidence>
<evidence type="ECO:0000313" key="15">
    <source>
        <dbReference type="Proteomes" id="UP000614601"/>
    </source>
</evidence>
<dbReference type="GO" id="GO:0005615">
    <property type="term" value="C:extracellular space"/>
    <property type="evidence" value="ECO:0007669"/>
    <property type="project" value="TreeGrafter"/>
</dbReference>
<proteinExistence type="inferred from homology"/>
<feature type="disulfide bond" evidence="9">
    <location>
        <begin position="41"/>
        <end position="87"/>
    </location>
</feature>
<dbReference type="AlphaFoldDB" id="A0A811JR79"/>
<evidence type="ECO:0000256" key="3">
    <source>
        <dbReference type="ARBA" id="ARBA00022473"/>
    </source>
</evidence>
<sequence length="597" mass="67426">MNDTLRLGLILAAFISKYLVNCSIFEKAHKQQCQPIHIDSCMDLPYNSTIAPKSNIFGDEQSLEEQVRHFNPLFKTKCSPHLKFLVCSVFAPMCPPEIPQAVTSCRSVCEEVKRDCVAILTEFDIKWPSLLNCTNFPQEPELCMKPAEARMTTLPTRAPVYNNRQRQSHIHPIPHQLPSCPADLLNLDPTDSNSKCALPCNRHFLFSPEKSELAERWLLTGALINVMVTAFTFCTFLIDRERFRFPERSVFYIALCSLTSSLPYLSRYFLSYEQTGCDQMPTGRLFLVHAGLDNTVCVLSFLFNYYFGMAGCVWWLMSTFIWYLSTARKWVQEEIEKREVYLHSVAWGLPAIPSITILILQKVDASELIGICSVGNLNPYTLLSFVLIPRLILVFFGSCFIIAGFSSMCGERKSFKRRGTDTSRLDTLLFKMGSFSTLYIVPTVILCICDSYHVFVLTKWYPTTIDCKRNGGASHCPRAEQPQAEVYMLALAMSLASGLATGLWILSSKTLKSWRRVLCCGNLEDDPSLDKPLLLPSQTYVAAAQPQQHQMVTQMIPNAINGVNHYIPLSVMTNGQGSNLGSSRQGYHEHWKNLNGV</sequence>
<protein>
    <recommendedName>
        <fullName evidence="16">Frizzled-4</fullName>
    </recommendedName>
</protein>
<dbReference type="OrthoDB" id="5959102at2759"/>
<dbReference type="GO" id="GO:0060070">
    <property type="term" value="P:canonical Wnt signaling pathway"/>
    <property type="evidence" value="ECO:0007669"/>
    <property type="project" value="TreeGrafter"/>
</dbReference>
<comment type="similarity">
    <text evidence="2">Belongs to the G-protein coupled receptor Fz/Smo family.</text>
</comment>
<organism evidence="14 15">
    <name type="scientific">Bursaphelenchus okinawaensis</name>
    <dbReference type="NCBI Taxonomy" id="465554"/>
    <lineage>
        <taxon>Eukaryota</taxon>
        <taxon>Metazoa</taxon>
        <taxon>Ecdysozoa</taxon>
        <taxon>Nematoda</taxon>
        <taxon>Chromadorea</taxon>
        <taxon>Rhabditida</taxon>
        <taxon>Tylenchina</taxon>
        <taxon>Tylenchomorpha</taxon>
        <taxon>Aphelenchoidea</taxon>
        <taxon>Aphelenchoididae</taxon>
        <taxon>Bursaphelenchus</taxon>
    </lineage>
</organism>
<evidence type="ECO:0000256" key="11">
    <source>
        <dbReference type="SAM" id="SignalP"/>
    </source>
</evidence>
<dbReference type="Pfam" id="PF01534">
    <property type="entry name" value="Frizzled"/>
    <property type="match status" value="1"/>
</dbReference>
<keyword evidence="3" id="KW-0217">Developmental protein</keyword>
<dbReference type="PRINTS" id="PR00489">
    <property type="entry name" value="FRIZZLED"/>
</dbReference>
<feature type="transmembrane region" description="Helical" evidence="10">
    <location>
        <begin position="486"/>
        <end position="506"/>
    </location>
</feature>
<dbReference type="PROSITE" id="PS50261">
    <property type="entry name" value="G_PROTEIN_RECEP_F2_4"/>
    <property type="match status" value="1"/>
</dbReference>
<dbReference type="InterPro" id="IPR017981">
    <property type="entry name" value="GPCR_2-like_7TM"/>
</dbReference>
<dbReference type="EMBL" id="CAJFDH010000001">
    <property type="protein sequence ID" value="CAD5205918.1"/>
    <property type="molecule type" value="Genomic_DNA"/>
</dbReference>
<evidence type="ECO:0000256" key="7">
    <source>
        <dbReference type="ARBA" id="ARBA00023157"/>
    </source>
</evidence>
<dbReference type="InterPro" id="IPR036790">
    <property type="entry name" value="Frizzled_dom_sf"/>
</dbReference>
<dbReference type="InterPro" id="IPR000539">
    <property type="entry name" value="Frizzled/Smoothened_7TM"/>
</dbReference>
<dbReference type="GO" id="GO:0016020">
    <property type="term" value="C:membrane"/>
    <property type="evidence" value="ECO:0007669"/>
    <property type="project" value="UniProtKB-SubCell"/>
</dbReference>
<evidence type="ECO:0000259" key="13">
    <source>
        <dbReference type="PROSITE" id="PS50261"/>
    </source>
</evidence>
<comment type="caution">
    <text evidence="14">The sequence shown here is derived from an EMBL/GenBank/DDBJ whole genome shotgun (WGS) entry which is preliminary data.</text>
</comment>
<accession>A0A811JR79</accession>
<dbReference type="PANTHER" id="PTHR11309:SF99">
    <property type="entry name" value="FRIZZLED-4"/>
    <property type="match status" value="1"/>
</dbReference>
<dbReference type="InterPro" id="IPR015526">
    <property type="entry name" value="Frizzled/SFRP"/>
</dbReference>
<name>A0A811JR79_9BILA</name>
<feature type="transmembrane region" description="Helical" evidence="10">
    <location>
        <begin position="340"/>
        <end position="360"/>
    </location>
</feature>
<evidence type="ECO:0000256" key="5">
    <source>
        <dbReference type="ARBA" id="ARBA00022989"/>
    </source>
</evidence>
<keyword evidence="4 10" id="KW-0812">Transmembrane</keyword>
<dbReference type="PROSITE" id="PS50038">
    <property type="entry name" value="FZ"/>
    <property type="match status" value="1"/>
</dbReference>
<evidence type="ECO:0000256" key="10">
    <source>
        <dbReference type="SAM" id="Phobius"/>
    </source>
</evidence>
<feature type="transmembrane region" description="Helical" evidence="10">
    <location>
        <begin position="303"/>
        <end position="324"/>
    </location>
</feature>
<keyword evidence="8" id="KW-0675">Receptor</keyword>
<feature type="domain" description="FZ" evidence="12">
    <location>
        <begin position="28"/>
        <end position="146"/>
    </location>
</feature>
<dbReference type="SUPFAM" id="SSF63501">
    <property type="entry name" value="Frizzled cysteine-rich domain"/>
    <property type="match status" value="1"/>
</dbReference>
<evidence type="ECO:0000256" key="2">
    <source>
        <dbReference type="ARBA" id="ARBA00008077"/>
    </source>
</evidence>
<dbReference type="Gene3D" id="1.20.1070.10">
    <property type="entry name" value="Rhodopsin 7-helix transmembrane proteins"/>
    <property type="match status" value="1"/>
</dbReference>
<evidence type="ECO:0000256" key="6">
    <source>
        <dbReference type="ARBA" id="ARBA00023136"/>
    </source>
</evidence>
<keyword evidence="5 10" id="KW-1133">Transmembrane helix</keyword>
<keyword evidence="7 9" id="KW-1015">Disulfide bond</keyword>
<feature type="disulfide bond" evidence="9">
    <location>
        <begin position="33"/>
        <end position="94"/>
    </location>
</feature>
<feature type="disulfide bond" evidence="9">
    <location>
        <begin position="109"/>
        <end position="133"/>
    </location>
</feature>